<evidence type="ECO:0000313" key="1">
    <source>
        <dbReference type="EMBL" id="GAA0925405.1"/>
    </source>
</evidence>
<dbReference type="EMBL" id="BAAAHQ010000011">
    <property type="protein sequence ID" value="GAA0925405.1"/>
    <property type="molecule type" value="Genomic_DNA"/>
</dbReference>
<sequence>MPDVTGLCEGDRVRVEGVEDSPLEARTYGDLLVGRSGVVQSVRGDSWALVRLDQVIEVHGHSRRRWLFAQADLVLLDVLKPEPVPVVHSGVALHDGVRVVHALKHWPRTDQEWARTLCGVGARPLWVADWPLPFSAALKDACPACRKTLRRPTS</sequence>
<proteinExistence type="predicted"/>
<accession>A0ABP3ZRZ1</accession>
<organism evidence="1 2">
    <name type="scientific">Nonomuraea longicatena</name>
    <dbReference type="NCBI Taxonomy" id="83682"/>
    <lineage>
        <taxon>Bacteria</taxon>
        <taxon>Bacillati</taxon>
        <taxon>Actinomycetota</taxon>
        <taxon>Actinomycetes</taxon>
        <taxon>Streptosporangiales</taxon>
        <taxon>Streptosporangiaceae</taxon>
        <taxon>Nonomuraea</taxon>
    </lineage>
</organism>
<protein>
    <submittedName>
        <fullName evidence="1">Uncharacterized protein</fullName>
    </submittedName>
</protein>
<comment type="caution">
    <text evidence="1">The sequence shown here is derived from an EMBL/GenBank/DDBJ whole genome shotgun (WGS) entry which is preliminary data.</text>
</comment>
<evidence type="ECO:0000313" key="2">
    <source>
        <dbReference type="Proteomes" id="UP001501578"/>
    </source>
</evidence>
<name>A0ABP3ZRZ1_9ACTN</name>
<dbReference type="RefSeq" id="WP_343950150.1">
    <property type="nucleotide sequence ID" value="NZ_BAAAHQ010000011.1"/>
</dbReference>
<gene>
    <name evidence="1" type="ORF">GCM10009560_26850</name>
</gene>
<keyword evidence="2" id="KW-1185">Reference proteome</keyword>
<reference evidence="2" key="1">
    <citation type="journal article" date="2019" name="Int. J. Syst. Evol. Microbiol.">
        <title>The Global Catalogue of Microorganisms (GCM) 10K type strain sequencing project: providing services to taxonomists for standard genome sequencing and annotation.</title>
        <authorList>
            <consortium name="The Broad Institute Genomics Platform"/>
            <consortium name="The Broad Institute Genome Sequencing Center for Infectious Disease"/>
            <person name="Wu L."/>
            <person name="Ma J."/>
        </authorList>
    </citation>
    <scope>NUCLEOTIDE SEQUENCE [LARGE SCALE GENOMIC DNA]</scope>
    <source>
        <strain evidence="2">JCM 11136</strain>
    </source>
</reference>
<dbReference type="Proteomes" id="UP001501578">
    <property type="component" value="Unassembled WGS sequence"/>
</dbReference>